<dbReference type="AlphaFoldDB" id="A0A401IFY2"/>
<dbReference type="Proteomes" id="UP000287247">
    <property type="component" value="Unassembled WGS sequence"/>
</dbReference>
<keyword evidence="2" id="KW-1185">Reference proteome</keyword>
<dbReference type="EMBL" id="BDQK01000006">
    <property type="protein sequence ID" value="GBF80109.1"/>
    <property type="molecule type" value="Genomic_DNA"/>
</dbReference>
<name>A0A401IFY2_APHSA</name>
<gene>
    <name evidence="1" type="ORF">AsFPU1_1510</name>
</gene>
<dbReference type="RefSeq" id="WP_124976392.1">
    <property type="nucleotide sequence ID" value="NZ_BDQK01000006.1"/>
</dbReference>
<accession>A0A401IFY2</accession>
<proteinExistence type="predicted"/>
<evidence type="ECO:0000313" key="2">
    <source>
        <dbReference type="Proteomes" id="UP000287247"/>
    </source>
</evidence>
<reference evidence="2" key="1">
    <citation type="submission" date="2017-05" db="EMBL/GenBank/DDBJ databases">
        <title>Physiological properties and genetic analysis related to exopolysaccharide production of fresh-water unicellular cyanobacterium Aphanothece sacrum, Suizenji Nori, that has been cultured as a food source in Japan.</title>
        <authorList>
            <person name="Kanesaki Y."/>
            <person name="Yoshikawa S."/>
            <person name="Ohki K."/>
        </authorList>
    </citation>
    <scope>NUCLEOTIDE SEQUENCE [LARGE SCALE GENOMIC DNA]</scope>
    <source>
        <strain evidence="2">FPU1</strain>
    </source>
</reference>
<comment type="caution">
    <text evidence="1">The sequence shown here is derived from an EMBL/GenBank/DDBJ whole genome shotgun (WGS) entry which is preliminary data.</text>
</comment>
<protein>
    <submittedName>
        <fullName evidence="1">Uncharacterized protein</fullName>
    </submittedName>
</protein>
<organism evidence="1 2">
    <name type="scientific">Aphanothece sacrum FPU1</name>
    <dbReference type="NCBI Taxonomy" id="1920663"/>
    <lineage>
        <taxon>Bacteria</taxon>
        <taxon>Bacillati</taxon>
        <taxon>Cyanobacteriota</taxon>
        <taxon>Cyanophyceae</taxon>
        <taxon>Oscillatoriophycideae</taxon>
        <taxon>Chroococcales</taxon>
        <taxon>Aphanothecaceae</taxon>
        <taxon>Aphanothece</taxon>
    </lineage>
</organism>
<sequence>MISTPTLEEIKTLVYQLPLSEQISLLEDLEDKLETPTFMKLAQTGFTEWNDPEEDIYNVES</sequence>
<dbReference type="OrthoDB" id="518009at2"/>
<evidence type="ECO:0000313" key="1">
    <source>
        <dbReference type="EMBL" id="GBF80109.1"/>
    </source>
</evidence>